<name>X1E533_9ZZZZ</name>
<gene>
    <name evidence="1" type="ORF">S01H4_58098</name>
</gene>
<comment type="caution">
    <text evidence="1">The sequence shown here is derived from an EMBL/GenBank/DDBJ whole genome shotgun (WGS) entry which is preliminary data.</text>
</comment>
<proteinExistence type="predicted"/>
<sequence length="32" mass="3768">MSKPIHISEVVKTVMEKLRKKNELMRGKERNG</sequence>
<accession>X1E533</accession>
<organism evidence="1">
    <name type="scientific">marine sediment metagenome</name>
    <dbReference type="NCBI Taxonomy" id="412755"/>
    <lineage>
        <taxon>unclassified sequences</taxon>
        <taxon>metagenomes</taxon>
        <taxon>ecological metagenomes</taxon>
    </lineage>
</organism>
<dbReference type="EMBL" id="BART01033900">
    <property type="protein sequence ID" value="GAH12304.1"/>
    <property type="molecule type" value="Genomic_DNA"/>
</dbReference>
<feature type="non-terminal residue" evidence="1">
    <location>
        <position position="32"/>
    </location>
</feature>
<protein>
    <submittedName>
        <fullName evidence="1">Uncharacterized protein</fullName>
    </submittedName>
</protein>
<reference evidence="1" key="1">
    <citation type="journal article" date="2014" name="Front. Microbiol.">
        <title>High frequency of phylogenetically diverse reductive dehalogenase-homologous genes in deep subseafloor sedimentary metagenomes.</title>
        <authorList>
            <person name="Kawai M."/>
            <person name="Futagami T."/>
            <person name="Toyoda A."/>
            <person name="Takaki Y."/>
            <person name="Nishi S."/>
            <person name="Hori S."/>
            <person name="Arai W."/>
            <person name="Tsubouchi T."/>
            <person name="Morono Y."/>
            <person name="Uchiyama I."/>
            <person name="Ito T."/>
            <person name="Fujiyama A."/>
            <person name="Inagaki F."/>
            <person name="Takami H."/>
        </authorList>
    </citation>
    <scope>NUCLEOTIDE SEQUENCE</scope>
    <source>
        <strain evidence="1">Expedition CK06-06</strain>
    </source>
</reference>
<evidence type="ECO:0000313" key="1">
    <source>
        <dbReference type="EMBL" id="GAH12304.1"/>
    </source>
</evidence>
<dbReference type="AlphaFoldDB" id="X1E533"/>